<proteinExistence type="predicted"/>
<dbReference type="SUPFAM" id="SSF143447">
    <property type="entry name" value="AMMECR1-like"/>
    <property type="match status" value="1"/>
</dbReference>
<evidence type="ECO:0000313" key="2">
    <source>
        <dbReference type="EMBL" id="OGM93834.1"/>
    </source>
</evidence>
<dbReference type="Gene3D" id="3.30.1490.150">
    <property type="entry name" value="Hypothetical protein ph0010, domain 2"/>
    <property type="match status" value="1"/>
</dbReference>
<comment type="caution">
    <text evidence="2">The sequence shown here is derived from an EMBL/GenBank/DDBJ whole genome shotgun (WGS) entry which is preliminary data.</text>
</comment>
<dbReference type="InterPro" id="IPR002733">
    <property type="entry name" value="AMMECR1_domain"/>
</dbReference>
<dbReference type="PROSITE" id="PS51112">
    <property type="entry name" value="AMMECR1"/>
    <property type="match status" value="1"/>
</dbReference>
<dbReference type="InterPro" id="IPR027485">
    <property type="entry name" value="AMMECR1_N"/>
</dbReference>
<gene>
    <name evidence="2" type="ORF">A2935_04120</name>
</gene>
<name>A0A1F8DZ27_9BACT</name>
<protein>
    <recommendedName>
        <fullName evidence="1">AMMECR1 domain-containing protein</fullName>
    </recommendedName>
</protein>
<dbReference type="SUPFAM" id="SSF48239">
    <property type="entry name" value="Terpenoid cyclases/Protein prenyltransferases"/>
    <property type="match status" value="1"/>
</dbReference>
<accession>A0A1F8DZ27</accession>
<dbReference type="AlphaFoldDB" id="A0A1F8DZ27"/>
<reference evidence="2 3" key="1">
    <citation type="journal article" date="2016" name="Nat. Commun.">
        <title>Thousands of microbial genomes shed light on interconnected biogeochemical processes in an aquifer system.</title>
        <authorList>
            <person name="Anantharaman K."/>
            <person name="Brown C.T."/>
            <person name="Hug L.A."/>
            <person name="Sharon I."/>
            <person name="Castelle C.J."/>
            <person name="Probst A.J."/>
            <person name="Thomas B.C."/>
            <person name="Singh A."/>
            <person name="Wilkins M.J."/>
            <person name="Karaoz U."/>
            <person name="Brodie E.L."/>
            <person name="Williams K.H."/>
            <person name="Hubbard S.S."/>
            <person name="Banfield J.F."/>
        </authorList>
    </citation>
    <scope>NUCLEOTIDE SEQUENCE [LARGE SCALE GENOMIC DNA]</scope>
</reference>
<evidence type="ECO:0000313" key="3">
    <source>
        <dbReference type="Proteomes" id="UP000177011"/>
    </source>
</evidence>
<dbReference type="Gene3D" id="3.30.700.20">
    <property type="entry name" value="Hypothetical protein ph0010, domain 1"/>
    <property type="match status" value="1"/>
</dbReference>
<feature type="domain" description="AMMECR1" evidence="1">
    <location>
        <begin position="111"/>
        <end position="296"/>
    </location>
</feature>
<dbReference type="InterPro" id="IPR036071">
    <property type="entry name" value="AMMECR1_dom_sf"/>
</dbReference>
<dbReference type="Proteomes" id="UP000177011">
    <property type="component" value="Unassembled WGS sequence"/>
</dbReference>
<dbReference type="Pfam" id="PF01871">
    <property type="entry name" value="AMMECR1"/>
    <property type="match status" value="1"/>
</dbReference>
<organism evidence="2 3">
    <name type="scientific">Candidatus Wolfebacteria bacterium RIFCSPLOWO2_01_FULL_47_17b</name>
    <dbReference type="NCBI Taxonomy" id="1802558"/>
    <lineage>
        <taxon>Bacteria</taxon>
        <taxon>Candidatus Wolfeibacteriota</taxon>
    </lineage>
</organism>
<evidence type="ECO:0000259" key="1">
    <source>
        <dbReference type="PROSITE" id="PS51112"/>
    </source>
</evidence>
<dbReference type="EMBL" id="MGIS01000005">
    <property type="protein sequence ID" value="OGM93834.1"/>
    <property type="molecule type" value="Genomic_DNA"/>
</dbReference>
<dbReference type="InterPro" id="IPR008930">
    <property type="entry name" value="Terpenoid_cyclase/PrenylTrfase"/>
</dbReference>
<sequence>MILPRFHFLEKFLDVYYIRQIIAFTEWLKRHSLEHENIFIDLPRQERSINSGFLSFIFCAPGGLAVALKKKDRQDAYAWCMIFRSAEYEIWENKEKYTDRATPLRFGLSDDEKEFALGYARCTLSEYLKTGKLSTASANNVPDIFLETANVDVALWVRGALRGSRIVESLPLIAAIHEAAIRSCRDERFKPIAAEELDTATIEIAVLSDLQLPLLDREVRANTIAPEKGYLLFAQGKRGWFLPATLNRVTFKDLNDFLRLIEKKAGVQKVLLPTLSLRIFDVDNFIESSRIPRMALALRGPIIRHDISSDDATQTLDHIATRGADFLCRMQEADGNIPPIINPLTGRKDQIDWIRLALTAWALALIGKVDKNHRYVEAARKVFTYIVSNLYGHPFITEKKRCSAFIYAYRLANELGETGEAARMHTEILDLFPKIPYGHIFYSQVALHLLESCVGDAVVLAKAEELSNAVLRKYEHRIKSGDNLELVQFPELIPLLRIIGNLHADQGMIRKSEEISQWYVSQQLYDGSFPSAIGSRFSYVRGSGKIFEVLCLEPEKNKVCIGRIVGWLSEMQYDENNTYFVEESIRKEIIGGFRHDYMNQAVWIDAVGHVLIGVARLKGVQKAV</sequence>